<accession>A0AAW2ZCD2</accession>
<evidence type="ECO:0000313" key="2">
    <source>
        <dbReference type="Proteomes" id="UP001431209"/>
    </source>
</evidence>
<evidence type="ECO:0000313" key="1">
    <source>
        <dbReference type="EMBL" id="KAL0487391.1"/>
    </source>
</evidence>
<keyword evidence="2" id="KW-1185">Reference proteome</keyword>
<comment type="caution">
    <text evidence="1">The sequence shown here is derived from an EMBL/GenBank/DDBJ whole genome shotgun (WGS) entry which is preliminary data.</text>
</comment>
<keyword evidence="1" id="KW-0812">Transmembrane</keyword>
<name>A0AAW2ZCD2_9EUKA</name>
<dbReference type="EMBL" id="JAOPGA020001337">
    <property type="protein sequence ID" value="KAL0487391.1"/>
    <property type="molecule type" value="Genomic_DNA"/>
</dbReference>
<organism evidence="1 2">
    <name type="scientific">Acrasis kona</name>
    <dbReference type="NCBI Taxonomy" id="1008807"/>
    <lineage>
        <taxon>Eukaryota</taxon>
        <taxon>Discoba</taxon>
        <taxon>Heterolobosea</taxon>
        <taxon>Tetramitia</taxon>
        <taxon>Eutetramitia</taxon>
        <taxon>Acrasidae</taxon>
        <taxon>Acrasis</taxon>
    </lineage>
</organism>
<keyword evidence="1" id="KW-0472">Membrane</keyword>
<protein>
    <submittedName>
        <fullName evidence="1">6 TM domain-containing transmembrane protein</fullName>
    </submittedName>
</protein>
<dbReference type="Proteomes" id="UP001431209">
    <property type="component" value="Unassembled WGS sequence"/>
</dbReference>
<dbReference type="AlphaFoldDB" id="A0AAW2ZCD2"/>
<reference evidence="1 2" key="1">
    <citation type="submission" date="2024-03" db="EMBL/GenBank/DDBJ databases">
        <title>The Acrasis kona genome and developmental transcriptomes reveal deep origins of eukaryotic multicellular pathways.</title>
        <authorList>
            <person name="Sheikh S."/>
            <person name="Fu C.-J."/>
            <person name="Brown M.W."/>
            <person name="Baldauf S.L."/>
        </authorList>
    </citation>
    <scope>NUCLEOTIDE SEQUENCE [LARGE SCALE GENOMIC DNA]</scope>
    <source>
        <strain evidence="1 2">ATCC MYA-3509</strain>
    </source>
</reference>
<gene>
    <name evidence="1" type="ORF">AKO1_000760</name>
</gene>
<sequence length="447" mass="50005">MIQRIRNISQRVSRTILTRRIHSNVKGNKSKFEPIVEGDLKQKPSLQTIFAVVAASISITAVGSLIDFDGYEDSLILKDQEAQSKAPLYSLANAGITVYSVVRLYERGILNLFAKFVSDFSEKKTSNLYCVQFLSTACQNRTLCYRLVTETNILEDLFKILNEPEMLPPAIVVSSVIRTLKHASSIPQAQAILIREIDTLQRVSNLKNKDISDDLNEIMSNIVLFNSNTTSTQNERIINVIYPMTRSERTSTSSLALKSCQAVVERGLDRPSTHQEFTKDIEKFKSDYDLCTFGSNLLTFGAVGFFYSLVRHSVQAVRISKAATPIGLILKLAFKTSLITAGLGVAPTLMISATNQFNKKQVISDINILREDALRLEVASKAVQLLLPILALLISYRVPYTVAPFVLSMLMTRTEPFEFLLRLMYNPGQMKVKLGPHLTVVKNVENK</sequence>
<proteinExistence type="predicted"/>